<reference evidence="2 3" key="1">
    <citation type="submission" date="2020-01" db="EMBL/GenBank/DDBJ databases">
        <title>Draft genome sequence of Cand. Neptunochlamydia vexilliferae K9.</title>
        <authorList>
            <person name="Schulz F."/>
            <person name="Koestlbacher S."/>
            <person name="Wascher F."/>
            <person name="Pizzetti I."/>
            <person name="Horn M."/>
        </authorList>
    </citation>
    <scope>NUCLEOTIDE SEQUENCE [LARGE SCALE GENOMIC DNA]</scope>
    <source>
        <strain evidence="2 3">K9</strain>
    </source>
</reference>
<evidence type="ECO:0000313" key="3">
    <source>
        <dbReference type="Proteomes" id="UP001194714"/>
    </source>
</evidence>
<dbReference type="Pfam" id="PF08011">
    <property type="entry name" value="PDDEXK_9"/>
    <property type="match status" value="1"/>
</dbReference>
<dbReference type="InterPro" id="IPR012547">
    <property type="entry name" value="PDDEXK_9"/>
</dbReference>
<feature type="domain" description="AAA-ATPase-like" evidence="1">
    <location>
        <begin position="5"/>
        <end position="199"/>
    </location>
</feature>
<proteinExistence type="predicted"/>
<sequence>MKKLPIGIQSIREILEEDQVYVDKTRFAKELISAGKHYFISRPRRFGKSLFLNTLEEIFKGNKELFKDCEIYNTDYDWQQYPVLYFDFSQILSTSANELETALKETLEDAAAAYGLSITGASSQSQLRRLVTKLAEKNRVVILVDEYDHPIINHLKSPELAEKNRDLLKDFFGTLKSLDRYLKFTFITGISKFSRVSLFSALNNLKDITMDPKYAGMMGYTEEEVKSYFAEHIQSIVSERQETSREKVLEEIREWYNGYRFSKSDLCVYNPFSTLNFMDEKEPAEYWYTTGTPSFLIDQLKNHPQSMISLDGTTARGDELMDISSLDDIDLKALMYQAGYFTIKDYHTLSKRYHLGLPNEEVRTAFMNSLTKHFTNKIDVRSSERFVKALEKYEVEMLFDHVRVGFSSFAYQVFAGAQERTYQAMLLPMLHGMGFDPLSERATSTGRIDVVLEVPKVTYIMELKLDSSANTALKQILQKEYFKPYLHKGKEVVILGANFSSEEHNVSEWRGEVLSQSGDKIRELFSTTPS</sequence>
<dbReference type="Proteomes" id="UP001194714">
    <property type="component" value="Unassembled WGS sequence"/>
</dbReference>
<dbReference type="Pfam" id="PF09820">
    <property type="entry name" value="AAA-ATPase_like"/>
    <property type="match status" value="1"/>
</dbReference>
<dbReference type="EMBL" id="JAAEJV010000045">
    <property type="protein sequence ID" value="MBF5059851.1"/>
    <property type="molecule type" value="Genomic_DNA"/>
</dbReference>
<gene>
    <name evidence="2" type="ORF">NEPTK9_001370</name>
</gene>
<evidence type="ECO:0000259" key="1">
    <source>
        <dbReference type="Pfam" id="PF09820"/>
    </source>
</evidence>
<name>A0ABS0B0F3_9BACT</name>
<dbReference type="RefSeq" id="WP_194848163.1">
    <property type="nucleotide sequence ID" value="NZ_JAAEJV010000045.1"/>
</dbReference>
<dbReference type="Gene3D" id="3.40.50.300">
    <property type="entry name" value="P-loop containing nucleotide triphosphate hydrolases"/>
    <property type="match status" value="1"/>
</dbReference>
<dbReference type="PANTHER" id="PTHR34825:SF1">
    <property type="entry name" value="AAA-ATPASE-LIKE DOMAIN-CONTAINING PROTEIN"/>
    <property type="match status" value="1"/>
</dbReference>
<dbReference type="InterPro" id="IPR027417">
    <property type="entry name" value="P-loop_NTPase"/>
</dbReference>
<protein>
    <recommendedName>
        <fullName evidence="1">AAA-ATPase-like domain-containing protein</fullName>
    </recommendedName>
</protein>
<organism evidence="2 3">
    <name type="scientific">Candidatus Neptunichlamydia vexilliferae</name>
    <dbReference type="NCBI Taxonomy" id="1651774"/>
    <lineage>
        <taxon>Bacteria</taxon>
        <taxon>Pseudomonadati</taxon>
        <taxon>Chlamydiota</taxon>
        <taxon>Chlamydiia</taxon>
        <taxon>Parachlamydiales</taxon>
        <taxon>Simkaniaceae</taxon>
        <taxon>Candidatus Neptunichlamydia</taxon>
    </lineage>
</organism>
<accession>A0ABS0B0F3</accession>
<dbReference type="PANTHER" id="PTHR34825">
    <property type="entry name" value="CONSERVED PROTEIN, WITH A WEAK D-GALACTARATE DEHYDRATASE/ALTRONATE HYDROLASE DOMAIN"/>
    <property type="match status" value="1"/>
</dbReference>
<keyword evidence="3" id="KW-1185">Reference proteome</keyword>
<dbReference type="InterPro" id="IPR018631">
    <property type="entry name" value="AAA-ATPase-like_dom"/>
</dbReference>
<comment type="caution">
    <text evidence="2">The sequence shown here is derived from an EMBL/GenBank/DDBJ whole genome shotgun (WGS) entry which is preliminary data.</text>
</comment>
<evidence type="ECO:0000313" key="2">
    <source>
        <dbReference type="EMBL" id="MBF5059851.1"/>
    </source>
</evidence>
<dbReference type="SUPFAM" id="SSF52540">
    <property type="entry name" value="P-loop containing nucleoside triphosphate hydrolases"/>
    <property type="match status" value="1"/>
</dbReference>